<dbReference type="AlphaFoldDB" id="A0A4Z0B0S2"/>
<organism evidence="4 5">
    <name type="scientific">Pseudomonas kairouanensis</name>
    <dbReference type="NCBI Taxonomy" id="2293832"/>
    <lineage>
        <taxon>Bacteria</taxon>
        <taxon>Pseudomonadati</taxon>
        <taxon>Pseudomonadota</taxon>
        <taxon>Gammaproteobacteria</taxon>
        <taxon>Pseudomonadales</taxon>
        <taxon>Pseudomonadaceae</taxon>
        <taxon>Pseudomonas</taxon>
    </lineage>
</organism>
<protein>
    <submittedName>
        <fullName evidence="4">ABC transporter</fullName>
    </submittedName>
</protein>
<name>A0A4Z0B0S2_9PSED</name>
<dbReference type="OrthoDB" id="9777219at2"/>
<comment type="caution">
    <text evidence="4">The sequence shown here is derived from an EMBL/GenBank/DDBJ whole genome shotgun (WGS) entry which is preliminary data.</text>
</comment>
<evidence type="ECO:0000313" key="4">
    <source>
        <dbReference type="EMBL" id="TFY92039.1"/>
    </source>
</evidence>
<sequence>MRSALRTGITLTVILLLFLAFNLVWAPRFPDLRWDLSPHKTNTLSPAAVQLLSNLQVPLDFYYFHSRKSGEQKRYGRQVEETLKAFEKASKGMINLRIINPAPFSEDAYKAKLYGLEDNQGFLGLIGTRDGQAAQRIESFSPDRAPLLEYEISHLITQLHNPEPPMIGLLSGLSPEESIEPQLQELHRHFDVLELEPDADHVPARTKALMVVHPRRLPEQTLYAVDQFVLGGGKVMMFIDPQSNRQLEETRSPAVLDGLLASWGVAMKSDKILIDTTYASTAPLPETLTLPRKAMATSDVSTWKLDAVTVASSGVLTRLEKSQTDFTPLLRSSRQSALAQPDELDSELTRSGEQHVIAARIQGPAYSAFPDGVGERSPGLQKSAQIHVVIVADTDVLGDHLDSPAQRSNSLFVLNTLDNLAAPDELANIRPHGVTGATSQVLENLRESAEQAYQTQAKDLLRRLAHTEKEWQRMNPPATAMGTEAVDTGTQLQALNKERLSLPAELHALKTQAYAPVRRLERNMKLVLIVPVPALLCLVALGVYLWRRRRRPLPPCALY</sequence>
<dbReference type="Proteomes" id="UP000297391">
    <property type="component" value="Unassembled WGS sequence"/>
</dbReference>
<gene>
    <name evidence="4" type="ORF">DYL59_02820</name>
</gene>
<proteinExistence type="predicted"/>
<keyword evidence="1" id="KW-0472">Membrane</keyword>
<dbReference type="InterPro" id="IPR055396">
    <property type="entry name" value="DUF7088"/>
</dbReference>
<reference evidence="4 5" key="1">
    <citation type="journal article" date="2019" name="Syst. Appl. Microbiol.">
        <title>New species of pathogenic Pseudomonas isolated from citrus in Tunisia: Proposal of Pseudomonas kairouanensis sp. nov. and Pseudomonas nabeulensis sp. nov.</title>
        <authorList>
            <person name="Oueslati M."/>
            <person name="Mulet M."/>
            <person name="Gomila M."/>
            <person name="Berge O."/>
            <person name="Hajlaoui M.R."/>
            <person name="Lalucat J."/>
            <person name="Sadfi-Zouaoui N."/>
            <person name="Garcia-Valdes E."/>
        </authorList>
    </citation>
    <scope>NUCLEOTIDE SEQUENCE [LARGE SCALE GENOMIC DNA]</scope>
    <source>
        <strain evidence="4 5">KC12</strain>
    </source>
</reference>
<dbReference type="InterPro" id="IPR019196">
    <property type="entry name" value="ABC_transp_unknown"/>
</dbReference>
<evidence type="ECO:0000256" key="1">
    <source>
        <dbReference type="SAM" id="Phobius"/>
    </source>
</evidence>
<feature type="domain" description="ABC-type uncharacterised transport system" evidence="2">
    <location>
        <begin position="165"/>
        <end position="419"/>
    </location>
</feature>
<dbReference type="RefSeq" id="WP_135287808.1">
    <property type="nucleotide sequence ID" value="NZ_QUZU01000002.1"/>
</dbReference>
<keyword evidence="1" id="KW-0812">Transmembrane</keyword>
<feature type="domain" description="DUF7088" evidence="3">
    <location>
        <begin position="40"/>
        <end position="120"/>
    </location>
</feature>
<evidence type="ECO:0000259" key="2">
    <source>
        <dbReference type="Pfam" id="PF09822"/>
    </source>
</evidence>
<evidence type="ECO:0000313" key="5">
    <source>
        <dbReference type="Proteomes" id="UP000297391"/>
    </source>
</evidence>
<evidence type="ECO:0000259" key="3">
    <source>
        <dbReference type="Pfam" id="PF23357"/>
    </source>
</evidence>
<accession>A0A4Z0B0S2</accession>
<keyword evidence="1" id="KW-1133">Transmembrane helix</keyword>
<dbReference type="Pfam" id="PF23357">
    <property type="entry name" value="DUF7088"/>
    <property type="match status" value="1"/>
</dbReference>
<feature type="transmembrane region" description="Helical" evidence="1">
    <location>
        <begin position="526"/>
        <end position="546"/>
    </location>
</feature>
<keyword evidence="5" id="KW-1185">Reference proteome</keyword>
<feature type="transmembrane region" description="Helical" evidence="1">
    <location>
        <begin position="7"/>
        <end position="27"/>
    </location>
</feature>
<dbReference type="Pfam" id="PF09822">
    <property type="entry name" value="ABC_transp_aux"/>
    <property type="match status" value="1"/>
</dbReference>
<dbReference type="EMBL" id="QUZU01000002">
    <property type="protein sequence ID" value="TFY92039.1"/>
    <property type="molecule type" value="Genomic_DNA"/>
</dbReference>